<dbReference type="STRING" id="413434.SAMN04488132_11066"/>
<dbReference type="Gene3D" id="3.30.530.20">
    <property type="match status" value="1"/>
</dbReference>
<evidence type="ECO:0000256" key="1">
    <source>
        <dbReference type="ARBA" id="ARBA00006817"/>
    </source>
</evidence>
<organism evidence="3 4">
    <name type="scientific">Sediminibacterium ginsengisoli</name>
    <dbReference type="NCBI Taxonomy" id="413434"/>
    <lineage>
        <taxon>Bacteria</taxon>
        <taxon>Pseudomonadati</taxon>
        <taxon>Bacteroidota</taxon>
        <taxon>Chitinophagia</taxon>
        <taxon>Chitinophagales</taxon>
        <taxon>Chitinophagaceae</taxon>
        <taxon>Sediminibacterium</taxon>
    </lineage>
</organism>
<evidence type="ECO:0000313" key="3">
    <source>
        <dbReference type="EMBL" id="SKA09903.1"/>
    </source>
</evidence>
<dbReference type="OrthoDB" id="9795306at2"/>
<dbReference type="RefSeq" id="WP_078832386.1">
    <property type="nucleotide sequence ID" value="NZ_FUWH01000010.1"/>
</dbReference>
<sequence length="161" mass="18477">MTNNTAITKDISGKKLHVSRPFSAPVEKVWKAWTESELLEKWWAPRPWRAETKRMDFSNGGTWLYCMVGPEGERHWCRVDFQSIVTGKSFTVKNMFCDEDGNPDPSFPDMNWIVNFLPTETDTTIVDISITFNSEEDLKKIVEMGFEAGFTMALGNLDELL</sequence>
<accession>A0A1T4R1L3</accession>
<keyword evidence="4" id="KW-1185">Reference proteome</keyword>
<reference evidence="3 4" key="1">
    <citation type="submission" date="2017-02" db="EMBL/GenBank/DDBJ databases">
        <authorList>
            <person name="Peterson S.W."/>
        </authorList>
    </citation>
    <scope>NUCLEOTIDE SEQUENCE [LARGE SCALE GENOMIC DNA]</scope>
    <source>
        <strain evidence="3 4">DSM 22335</strain>
    </source>
</reference>
<evidence type="ECO:0000313" key="4">
    <source>
        <dbReference type="Proteomes" id="UP000190888"/>
    </source>
</evidence>
<name>A0A1T4R1L3_9BACT</name>
<comment type="similarity">
    <text evidence="1">Belongs to the AHA1 family.</text>
</comment>
<protein>
    <submittedName>
        <fullName evidence="3">Uncharacterized conserved protein YndB, AHSA1/START domain</fullName>
    </submittedName>
</protein>
<proteinExistence type="inferred from homology"/>
<dbReference type="Proteomes" id="UP000190888">
    <property type="component" value="Unassembled WGS sequence"/>
</dbReference>
<dbReference type="Pfam" id="PF08327">
    <property type="entry name" value="AHSA1"/>
    <property type="match status" value="1"/>
</dbReference>
<dbReference type="CDD" id="cd07814">
    <property type="entry name" value="SRPBCC_CalC_Aha1-like"/>
    <property type="match status" value="1"/>
</dbReference>
<dbReference type="SUPFAM" id="SSF55961">
    <property type="entry name" value="Bet v1-like"/>
    <property type="match status" value="1"/>
</dbReference>
<gene>
    <name evidence="3" type="ORF">SAMN04488132_11066</name>
</gene>
<dbReference type="AlphaFoldDB" id="A0A1T4R1L3"/>
<dbReference type="InterPro" id="IPR023393">
    <property type="entry name" value="START-like_dom_sf"/>
</dbReference>
<evidence type="ECO:0000259" key="2">
    <source>
        <dbReference type="Pfam" id="PF08327"/>
    </source>
</evidence>
<feature type="domain" description="Activator of Hsp90 ATPase homologue 1/2-like C-terminal" evidence="2">
    <location>
        <begin position="24"/>
        <end position="161"/>
    </location>
</feature>
<dbReference type="InterPro" id="IPR013538">
    <property type="entry name" value="ASHA1/2-like_C"/>
</dbReference>
<dbReference type="EMBL" id="FUWH01000010">
    <property type="protein sequence ID" value="SKA09903.1"/>
    <property type="molecule type" value="Genomic_DNA"/>
</dbReference>